<accession>A0AAN7TRW7</accession>
<keyword evidence="2" id="KW-1185">Reference proteome</keyword>
<name>A0AAN7TRW7_9MYCE</name>
<dbReference type="Proteomes" id="UP001344447">
    <property type="component" value="Unassembled WGS sequence"/>
</dbReference>
<dbReference type="EMBL" id="JAVFKY010000006">
    <property type="protein sequence ID" value="KAK5574542.1"/>
    <property type="molecule type" value="Genomic_DNA"/>
</dbReference>
<comment type="caution">
    <text evidence="1">The sequence shown here is derived from an EMBL/GenBank/DDBJ whole genome shotgun (WGS) entry which is preliminary data.</text>
</comment>
<protein>
    <submittedName>
        <fullName evidence="1">Uncharacterized protein</fullName>
    </submittedName>
</protein>
<dbReference type="AlphaFoldDB" id="A0AAN7TRW7"/>
<proteinExistence type="predicted"/>
<organism evidence="1 2">
    <name type="scientific">Dictyostelium firmibasis</name>
    <dbReference type="NCBI Taxonomy" id="79012"/>
    <lineage>
        <taxon>Eukaryota</taxon>
        <taxon>Amoebozoa</taxon>
        <taxon>Evosea</taxon>
        <taxon>Eumycetozoa</taxon>
        <taxon>Dictyostelia</taxon>
        <taxon>Dictyosteliales</taxon>
        <taxon>Dictyosteliaceae</taxon>
        <taxon>Dictyostelium</taxon>
    </lineage>
</organism>
<sequence length="337" mass="38791">MDSFGAGFAEELTLNNEICGSSGEDAININNETDSKELCSKEYVDLSLAEIKEYVNLSLTEIKEYVDLSLAEIKEYVREVFSSLQSQIDEIKSILKLLIPKKTTIRNVSDLVFGLILNSNNITIEEVSSKDFQIHNINLNINDFNWDNTEFYFENTVYISNYFHYLLGIEPSNQQYVGNVSGHHNFLNTDSIGKSNIIVRGGCDYVLIHQQKKNKKEIKVDKLELFKSAHNQNKDEIFVVFEVKKQGSCLILEQGLMELLCLTQLASSSHPIVHINCDLNAEWIISWWNGEGNINYSKMSKNESILFLRQYINEIKTREDSEFYEIGEIKIFRKSFN</sequence>
<gene>
    <name evidence="1" type="ORF">RB653_009795</name>
</gene>
<evidence type="ECO:0000313" key="2">
    <source>
        <dbReference type="Proteomes" id="UP001344447"/>
    </source>
</evidence>
<reference evidence="1 2" key="1">
    <citation type="submission" date="2023-11" db="EMBL/GenBank/DDBJ databases">
        <title>Dfirmibasis_genome.</title>
        <authorList>
            <person name="Edelbroek B."/>
            <person name="Kjellin J."/>
            <person name="Jerlstrom-Hultqvist J."/>
            <person name="Soderbom F."/>
        </authorList>
    </citation>
    <scope>NUCLEOTIDE SEQUENCE [LARGE SCALE GENOMIC DNA]</scope>
    <source>
        <strain evidence="1 2">TNS-C-14</strain>
    </source>
</reference>
<evidence type="ECO:0000313" key="1">
    <source>
        <dbReference type="EMBL" id="KAK5574542.1"/>
    </source>
</evidence>